<dbReference type="InterPro" id="IPR009011">
    <property type="entry name" value="Man6P_isomerase_rcpt-bd_dom_sf"/>
</dbReference>
<evidence type="ECO:0000259" key="10">
    <source>
        <dbReference type="PROSITE" id="PS51914"/>
    </source>
</evidence>
<feature type="transmembrane region" description="Helical" evidence="8">
    <location>
        <begin position="348"/>
        <end position="372"/>
    </location>
</feature>
<keyword evidence="4 9" id="KW-0732">Signal</keyword>
<evidence type="ECO:0000256" key="3">
    <source>
        <dbReference type="ARBA" id="ARBA00022692"/>
    </source>
</evidence>
<gene>
    <name evidence="11" type="ORF">V1264_014297</name>
</gene>
<feature type="signal peptide" evidence="9">
    <location>
        <begin position="1"/>
        <end position="22"/>
    </location>
</feature>
<keyword evidence="2" id="KW-0813">Transport</keyword>
<evidence type="ECO:0000256" key="5">
    <source>
        <dbReference type="ARBA" id="ARBA00022989"/>
    </source>
</evidence>
<keyword evidence="6 8" id="KW-0472">Membrane</keyword>
<dbReference type="EMBL" id="JBAMIC010000003">
    <property type="protein sequence ID" value="KAK7110416.1"/>
    <property type="molecule type" value="Genomic_DNA"/>
</dbReference>
<evidence type="ECO:0000256" key="2">
    <source>
        <dbReference type="ARBA" id="ARBA00022448"/>
    </source>
</evidence>
<dbReference type="Proteomes" id="UP001374579">
    <property type="component" value="Unassembled WGS sequence"/>
</dbReference>
<dbReference type="InterPro" id="IPR044865">
    <property type="entry name" value="MRH_dom"/>
</dbReference>
<comment type="subcellular location">
    <subcellularLocation>
        <location evidence="1">Endomembrane system</location>
    </subcellularLocation>
</comment>
<dbReference type="Gene3D" id="2.70.130.10">
    <property type="entry name" value="Mannose-6-phosphate receptor binding domain"/>
    <property type="match status" value="1"/>
</dbReference>
<keyword evidence="12" id="KW-1185">Reference proteome</keyword>
<dbReference type="SUPFAM" id="SSF50911">
    <property type="entry name" value="Mannose 6-phosphate receptor domain"/>
    <property type="match status" value="1"/>
</dbReference>
<evidence type="ECO:0000256" key="7">
    <source>
        <dbReference type="ARBA" id="ARBA00023157"/>
    </source>
</evidence>
<dbReference type="PANTHER" id="PTHR15071:SF0">
    <property type="entry name" value="MANNOSE 6-PHOSPHATE RECEPTOR-LIKE PROTEIN 1"/>
    <property type="match status" value="1"/>
</dbReference>
<dbReference type="GO" id="GO:0005802">
    <property type="term" value="C:trans-Golgi network"/>
    <property type="evidence" value="ECO:0007669"/>
    <property type="project" value="TreeGrafter"/>
</dbReference>
<evidence type="ECO:0000256" key="6">
    <source>
        <dbReference type="ARBA" id="ARBA00023136"/>
    </source>
</evidence>
<protein>
    <recommendedName>
        <fullName evidence="10">MRH domain-containing protein</fullName>
    </recommendedName>
</protein>
<comment type="caution">
    <text evidence="11">The sequence shown here is derived from an EMBL/GenBank/DDBJ whole genome shotgun (WGS) entry which is preliminary data.</text>
</comment>
<evidence type="ECO:0000256" key="1">
    <source>
        <dbReference type="ARBA" id="ARBA00004308"/>
    </source>
</evidence>
<dbReference type="PROSITE" id="PS51914">
    <property type="entry name" value="MRH"/>
    <property type="match status" value="1"/>
</dbReference>
<keyword evidence="7" id="KW-1015">Disulfide bond</keyword>
<reference evidence="11 12" key="1">
    <citation type="submission" date="2024-02" db="EMBL/GenBank/DDBJ databases">
        <title>Chromosome-scale genome assembly of the rough periwinkle Littorina saxatilis.</title>
        <authorList>
            <person name="De Jode A."/>
            <person name="Faria R."/>
            <person name="Formenti G."/>
            <person name="Sims Y."/>
            <person name="Smith T.P."/>
            <person name="Tracey A."/>
            <person name="Wood J.M.D."/>
            <person name="Zagrodzka Z.B."/>
            <person name="Johannesson K."/>
            <person name="Butlin R.K."/>
            <person name="Leder E.H."/>
        </authorList>
    </citation>
    <scope>NUCLEOTIDE SEQUENCE [LARGE SCALE GENOMIC DNA]</scope>
    <source>
        <strain evidence="11">Snail1</strain>
        <tissue evidence="11">Muscle</tissue>
    </source>
</reference>
<organism evidence="11 12">
    <name type="scientific">Littorina saxatilis</name>
    <dbReference type="NCBI Taxonomy" id="31220"/>
    <lineage>
        <taxon>Eukaryota</taxon>
        <taxon>Metazoa</taxon>
        <taxon>Spiralia</taxon>
        <taxon>Lophotrochozoa</taxon>
        <taxon>Mollusca</taxon>
        <taxon>Gastropoda</taxon>
        <taxon>Caenogastropoda</taxon>
        <taxon>Littorinimorpha</taxon>
        <taxon>Littorinoidea</taxon>
        <taxon>Littorinidae</taxon>
        <taxon>Littorina</taxon>
    </lineage>
</organism>
<proteinExistence type="predicted"/>
<feature type="chain" id="PRO_5042812883" description="MRH domain-containing protein" evidence="9">
    <location>
        <begin position="23"/>
        <end position="410"/>
    </location>
</feature>
<evidence type="ECO:0000256" key="8">
    <source>
        <dbReference type="SAM" id="Phobius"/>
    </source>
</evidence>
<sequence>MSAIKVLLSCLFLAVSRVVVNSSNVPTPFQQSSVAYSTPQLHKSPSLVSKFKHTISRTRFIPRHDVRANVRAFNNDVTMPINATTASNDVTTVYANATYEASTSVTTANATTASNVVTTVYANATHEAITSVTTASTPTTQQSVTTLGTTTSTIPHNGGGPVGCRKVSACVCETQSGQKVDLTPLGNTDGTPRFRDLIDPSSSFGYSYSWNPCHGFNEGTCQNVAMLQTLPSTGGCYNLGYQNTVDFENNSSLGGLAMKYTGDSAPSVQQRITYIRLQCDPDVEGDFTVQGEPVVGTYYFTLRSRYACLTGGSPTTPPTPPTAHVITFTDRPRPTTNPIYSLETVVDLLFVLTVVAVVGLVVLLLVLTVICFRRGMTARSSDHGVTTSRGPIADFPPQYECHDKKQLLGV</sequence>
<dbReference type="AlphaFoldDB" id="A0AAN9GJL8"/>
<evidence type="ECO:0000313" key="11">
    <source>
        <dbReference type="EMBL" id="KAK7110416.1"/>
    </source>
</evidence>
<dbReference type="PANTHER" id="PTHR15071">
    <property type="entry name" value="MANNOSE-6-PHOSPHATE RECEPTOR FAMILY MEMBER"/>
    <property type="match status" value="1"/>
</dbReference>
<evidence type="ECO:0000256" key="4">
    <source>
        <dbReference type="ARBA" id="ARBA00022729"/>
    </source>
</evidence>
<feature type="domain" description="MRH" evidence="10">
    <location>
        <begin position="168"/>
        <end position="310"/>
    </location>
</feature>
<accession>A0AAN9GJL8</accession>
<dbReference type="GO" id="GO:0010008">
    <property type="term" value="C:endosome membrane"/>
    <property type="evidence" value="ECO:0007669"/>
    <property type="project" value="UniProtKB-SubCell"/>
</dbReference>
<keyword evidence="3 8" id="KW-0812">Transmembrane</keyword>
<evidence type="ECO:0000313" key="12">
    <source>
        <dbReference type="Proteomes" id="UP001374579"/>
    </source>
</evidence>
<name>A0AAN9GJL8_9CAEN</name>
<dbReference type="GO" id="GO:0000139">
    <property type="term" value="C:Golgi membrane"/>
    <property type="evidence" value="ECO:0007669"/>
    <property type="project" value="UniProtKB-SubCell"/>
</dbReference>
<evidence type="ECO:0000256" key="9">
    <source>
        <dbReference type="SAM" id="SignalP"/>
    </source>
</evidence>
<keyword evidence="5 8" id="KW-1133">Transmembrane helix</keyword>